<dbReference type="Gene3D" id="3.40.50.300">
    <property type="entry name" value="P-loop containing nucleotide triphosphate hydrolases"/>
    <property type="match status" value="2"/>
</dbReference>
<feature type="domain" description="Helicase ATP-binding" evidence="6">
    <location>
        <begin position="34"/>
        <end position="204"/>
    </location>
</feature>
<dbReference type="InterPro" id="IPR001650">
    <property type="entry name" value="Helicase_C-like"/>
</dbReference>
<organism evidence="8 9">
    <name type="scientific">Paenibacillus foliorum</name>
    <dbReference type="NCBI Taxonomy" id="2654974"/>
    <lineage>
        <taxon>Bacteria</taxon>
        <taxon>Bacillati</taxon>
        <taxon>Bacillota</taxon>
        <taxon>Bacilli</taxon>
        <taxon>Bacillales</taxon>
        <taxon>Paenibacillaceae</taxon>
        <taxon>Paenibacillus</taxon>
    </lineage>
</organism>
<dbReference type="CDD" id="cd18787">
    <property type="entry name" value="SF2_C_DEAD"/>
    <property type="match status" value="1"/>
</dbReference>
<dbReference type="InterPro" id="IPR027417">
    <property type="entry name" value="P-loop_NTPase"/>
</dbReference>
<dbReference type="SMART" id="SM00490">
    <property type="entry name" value="HELICc"/>
    <property type="match status" value="1"/>
</dbReference>
<keyword evidence="9" id="KW-1185">Reference proteome</keyword>
<dbReference type="GO" id="GO:0009409">
    <property type="term" value="P:response to cold"/>
    <property type="evidence" value="ECO:0007669"/>
    <property type="project" value="TreeGrafter"/>
</dbReference>
<dbReference type="GO" id="GO:0033592">
    <property type="term" value="F:RNA strand annealing activity"/>
    <property type="evidence" value="ECO:0007669"/>
    <property type="project" value="TreeGrafter"/>
</dbReference>
<evidence type="ECO:0000256" key="2">
    <source>
        <dbReference type="ARBA" id="ARBA00022801"/>
    </source>
</evidence>
<sequence length="483" mass="53750">MNSGFSALNIDEVYVSKLQDLNITTPSTIQAESIPVILQGKDVVAQSQTGSGKTLAYALPLLHKIDKSSKELQTVVLVPTRELGIQIIQTIELLTEGSGIRVQSLIGGAAISRQIDRLKLRPHLVVGTPGRVLELLKNRKISMHYVKTVVVDEVDQVFELGSMNEAEAIFKGMQRERQMLFFSATMPKPIQVVIERWMQEPVYVQVNPQQRTSETLDHLYFVCQEREKIDMLRRIVRLYNPPAAIVFVNEIDAVAEVVEKLKYSNLSIEALYGDAGKQERAKVMQDFRGGKFQLLLATDIAARGLDFPHVTHVINLDPPIDADHYVHRVGRTGRMGKKGIAISIITPKEQFIINKFSKTLEITIEEKEMAYGKVYEPGKSRSSAASQHRSQGEPAKRRSASEQSPKAAEGRKQVGAGRLPREQAAKPHVAASADLLSKPAAPKAAEKPAAPAVKRKSEKELKRERKNKGAPRWLKDKPNKPTT</sequence>
<gene>
    <name evidence="8" type="ORF">GC093_24050</name>
</gene>
<feature type="compositionally biased region" description="Basic and acidic residues" evidence="5">
    <location>
        <begin position="390"/>
        <end position="400"/>
    </location>
</feature>
<keyword evidence="4" id="KW-0067">ATP-binding</keyword>
<evidence type="ECO:0000256" key="3">
    <source>
        <dbReference type="ARBA" id="ARBA00022806"/>
    </source>
</evidence>
<evidence type="ECO:0000259" key="6">
    <source>
        <dbReference type="PROSITE" id="PS51192"/>
    </source>
</evidence>
<dbReference type="RefSeq" id="WP_171654501.1">
    <property type="nucleotide sequence ID" value="NZ_WHOD01000095.1"/>
</dbReference>
<evidence type="ECO:0000259" key="7">
    <source>
        <dbReference type="PROSITE" id="PS51194"/>
    </source>
</evidence>
<comment type="caution">
    <text evidence="8">The sequence shown here is derived from an EMBL/GenBank/DDBJ whole genome shotgun (WGS) entry which is preliminary data.</text>
</comment>
<dbReference type="GO" id="GO:0005524">
    <property type="term" value="F:ATP binding"/>
    <property type="evidence" value="ECO:0007669"/>
    <property type="project" value="UniProtKB-KW"/>
</dbReference>
<dbReference type="SMART" id="SM00487">
    <property type="entry name" value="DEXDc"/>
    <property type="match status" value="1"/>
</dbReference>
<dbReference type="AlphaFoldDB" id="A0A972H0E4"/>
<dbReference type="PANTHER" id="PTHR47963:SF7">
    <property type="entry name" value="ATP-DEPENDENT RNA HELICASE YFML-RELATED"/>
    <property type="match status" value="1"/>
</dbReference>
<name>A0A972H0E4_9BACL</name>
<dbReference type="InterPro" id="IPR014001">
    <property type="entry name" value="Helicase_ATP-bd"/>
</dbReference>
<feature type="compositionally biased region" description="Low complexity" evidence="5">
    <location>
        <begin position="380"/>
        <end position="389"/>
    </location>
</feature>
<keyword evidence="2" id="KW-0378">Hydrolase</keyword>
<protein>
    <submittedName>
        <fullName evidence="8">DEAD/DEAH box helicase</fullName>
    </submittedName>
</protein>
<keyword evidence="3 8" id="KW-0347">Helicase</keyword>
<dbReference type="Proteomes" id="UP000641588">
    <property type="component" value="Unassembled WGS sequence"/>
</dbReference>
<dbReference type="CDD" id="cd00268">
    <property type="entry name" value="DEADc"/>
    <property type="match status" value="1"/>
</dbReference>
<dbReference type="GO" id="GO:0005829">
    <property type="term" value="C:cytosol"/>
    <property type="evidence" value="ECO:0007669"/>
    <property type="project" value="TreeGrafter"/>
</dbReference>
<evidence type="ECO:0000256" key="1">
    <source>
        <dbReference type="ARBA" id="ARBA00022741"/>
    </source>
</evidence>
<dbReference type="EMBL" id="WHOD01000095">
    <property type="protein sequence ID" value="NOU96270.1"/>
    <property type="molecule type" value="Genomic_DNA"/>
</dbReference>
<dbReference type="PANTHER" id="PTHR47963">
    <property type="entry name" value="DEAD-BOX ATP-DEPENDENT RNA HELICASE 47, MITOCHONDRIAL"/>
    <property type="match status" value="1"/>
</dbReference>
<proteinExistence type="predicted"/>
<dbReference type="Pfam" id="PF00270">
    <property type="entry name" value="DEAD"/>
    <property type="match status" value="1"/>
</dbReference>
<keyword evidence="1" id="KW-0547">Nucleotide-binding</keyword>
<dbReference type="GO" id="GO:0016787">
    <property type="term" value="F:hydrolase activity"/>
    <property type="evidence" value="ECO:0007669"/>
    <property type="project" value="UniProtKB-KW"/>
</dbReference>
<reference evidence="8" key="1">
    <citation type="submission" date="2019-10" db="EMBL/GenBank/DDBJ databases">
        <title>Description of Paenibacillus glebae sp. nov.</title>
        <authorList>
            <person name="Carlier A."/>
            <person name="Qi S."/>
        </authorList>
    </citation>
    <scope>NUCLEOTIDE SEQUENCE</scope>
    <source>
        <strain evidence="8">LMG 31456</strain>
    </source>
</reference>
<feature type="region of interest" description="Disordered" evidence="5">
    <location>
        <begin position="375"/>
        <end position="483"/>
    </location>
</feature>
<evidence type="ECO:0000313" key="8">
    <source>
        <dbReference type="EMBL" id="NOU96270.1"/>
    </source>
</evidence>
<dbReference type="SUPFAM" id="SSF52540">
    <property type="entry name" value="P-loop containing nucleoside triphosphate hydrolases"/>
    <property type="match status" value="1"/>
</dbReference>
<dbReference type="PROSITE" id="PS51192">
    <property type="entry name" value="HELICASE_ATP_BIND_1"/>
    <property type="match status" value="1"/>
</dbReference>
<dbReference type="GO" id="GO:0005840">
    <property type="term" value="C:ribosome"/>
    <property type="evidence" value="ECO:0007669"/>
    <property type="project" value="TreeGrafter"/>
</dbReference>
<evidence type="ECO:0000313" key="9">
    <source>
        <dbReference type="Proteomes" id="UP000641588"/>
    </source>
</evidence>
<dbReference type="PROSITE" id="PS51194">
    <property type="entry name" value="HELICASE_CTER"/>
    <property type="match status" value="1"/>
</dbReference>
<accession>A0A972H0E4</accession>
<dbReference type="InterPro" id="IPR050547">
    <property type="entry name" value="DEAD_box_RNA_helicases"/>
</dbReference>
<feature type="domain" description="Helicase C-terminal" evidence="7">
    <location>
        <begin position="215"/>
        <end position="375"/>
    </location>
</feature>
<feature type="compositionally biased region" description="Basic and acidic residues" evidence="5">
    <location>
        <begin position="473"/>
        <end position="483"/>
    </location>
</feature>
<feature type="compositionally biased region" description="Low complexity" evidence="5">
    <location>
        <begin position="438"/>
        <end position="452"/>
    </location>
</feature>
<dbReference type="InterPro" id="IPR011545">
    <property type="entry name" value="DEAD/DEAH_box_helicase_dom"/>
</dbReference>
<evidence type="ECO:0000256" key="5">
    <source>
        <dbReference type="SAM" id="MobiDB-lite"/>
    </source>
</evidence>
<dbReference type="GO" id="GO:0003724">
    <property type="term" value="F:RNA helicase activity"/>
    <property type="evidence" value="ECO:0007669"/>
    <property type="project" value="TreeGrafter"/>
</dbReference>
<dbReference type="InterPro" id="IPR044742">
    <property type="entry name" value="DEAD/DEAH_RhlB"/>
</dbReference>
<evidence type="ECO:0000256" key="4">
    <source>
        <dbReference type="ARBA" id="ARBA00022840"/>
    </source>
</evidence>
<dbReference type="Pfam" id="PF00271">
    <property type="entry name" value="Helicase_C"/>
    <property type="match status" value="1"/>
</dbReference>